<dbReference type="InterPro" id="IPR050750">
    <property type="entry name" value="C5-MTase"/>
</dbReference>
<dbReference type="Gene3D" id="3.90.120.10">
    <property type="entry name" value="DNA Methylase, subunit A, domain 2"/>
    <property type="match status" value="1"/>
</dbReference>
<evidence type="ECO:0000256" key="2">
    <source>
        <dbReference type="ARBA" id="ARBA00022679"/>
    </source>
</evidence>
<dbReference type="AlphaFoldDB" id="A0ABD2N247"/>
<evidence type="ECO:0000256" key="1">
    <source>
        <dbReference type="ARBA" id="ARBA00022603"/>
    </source>
</evidence>
<dbReference type="PRINTS" id="PR00105">
    <property type="entry name" value="C5METTRFRASE"/>
</dbReference>
<evidence type="ECO:0000256" key="4">
    <source>
        <dbReference type="PROSITE-ProRule" id="PRU01016"/>
    </source>
</evidence>
<evidence type="ECO:0000313" key="7">
    <source>
        <dbReference type="Proteomes" id="UP001516400"/>
    </source>
</evidence>
<dbReference type="Gene3D" id="3.40.50.150">
    <property type="entry name" value="Vaccinia Virus protein VP39"/>
    <property type="match status" value="1"/>
</dbReference>
<keyword evidence="2 4" id="KW-0808">Transferase</keyword>
<dbReference type="EMBL" id="JABFTP020000062">
    <property type="protein sequence ID" value="KAL3272758.1"/>
    <property type="molecule type" value="Genomic_DNA"/>
</dbReference>
<evidence type="ECO:0000256" key="5">
    <source>
        <dbReference type="RuleBase" id="RU000416"/>
    </source>
</evidence>
<comment type="caution">
    <text evidence="6">The sequence shown here is derived from an EMBL/GenBank/DDBJ whole genome shotgun (WGS) entry which is preliminary data.</text>
</comment>
<reference evidence="6 7" key="1">
    <citation type="journal article" date="2021" name="BMC Biol.">
        <title>Horizontally acquired antibacterial genes associated with adaptive radiation of ladybird beetles.</title>
        <authorList>
            <person name="Li H.S."/>
            <person name="Tang X.F."/>
            <person name="Huang Y.H."/>
            <person name="Xu Z.Y."/>
            <person name="Chen M.L."/>
            <person name="Du X.Y."/>
            <person name="Qiu B.Y."/>
            <person name="Chen P.T."/>
            <person name="Zhang W."/>
            <person name="Slipinski A."/>
            <person name="Escalona H.E."/>
            <person name="Waterhouse R.M."/>
            <person name="Zwick A."/>
            <person name="Pang H."/>
        </authorList>
    </citation>
    <scope>NUCLEOTIDE SEQUENCE [LARGE SCALE GENOMIC DNA]</scope>
    <source>
        <strain evidence="6">SYSU2018</strain>
    </source>
</reference>
<dbReference type="InterPro" id="IPR029063">
    <property type="entry name" value="SAM-dependent_MTases_sf"/>
</dbReference>
<dbReference type="NCBIfam" id="TIGR00675">
    <property type="entry name" value="dcm"/>
    <property type="match status" value="1"/>
</dbReference>
<gene>
    <name evidence="6" type="ORF">HHI36_014219</name>
</gene>
<dbReference type="GO" id="GO:0032259">
    <property type="term" value="P:methylation"/>
    <property type="evidence" value="ECO:0007669"/>
    <property type="project" value="UniProtKB-KW"/>
</dbReference>
<dbReference type="Pfam" id="PF00145">
    <property type="entry name" value="DNA_methylase"/>
    <property type="match status" value="1"/>
</dbReference>
<accession>A0ABD2N247</accession>
<keyword evidence="3 4" id="KW-0949">S-adenosyl-L-methionine</keyword>
<evidence type="ECO:0000313" key="6">
    <source>
        <dbReference type="EMBL" id="KAL3272758.1"/>
    </source>
</evidence>
<dbReference type="GO" id="GO:0008168">
    <property type="term" value="F:methyltransferase activity"/>
    <property type="evidence" value="ECO:0007669"/>
    <property type="project" value="UniProtKB-KW"/>
</dbReference>
<dbReference type="PROSITE" id="PS51679">
    <property type="entry name" value="SAM_MT_C5"/>
    <property type="match status" value="1"/>
</dbReference>
<name>A0ABD2N247_9CUCU</name>
<keyword evidence="7" id="KW-1185">Reference proteome</keyword>
<keyword evidence="1 4" id="KW-0489">Methyltransferase</keyword>
<comment type="similarity">
    <text evidence="4 5">Belongs to the class I-like SAM-binding methyltransferase superfamily. C5-methyltransferase family.</text>
</comment>
<dbReference type="Proteomes" id="UP001516400">
    <property type="component" value="Unassembled WGS sequence"/>
</dbReference>
<dbReference type="PANTHER" id="PTHR46098:SF1">
    <property type="entry name" value="TRNA (CYTOSINE(38)-C(5))-METHYLTRANSFERASE"/>
    <property type="match status" value="1"/>
</dbReference>
<sequence>MKVLEFFSGIGGMHFALKESGIDGEVLLAADINPVANEVYKNNFPKVTLLNRNIESLSPEYLNKVGADTILMSPPCQPFTRNGLKGDTKDPRTTAFLHILNILPRLEISNILIENVKGFETSVVRNLLVETLEKCNFSFQEFLLNPTEFGIPNSRLRYYCVAKKVPNTFEFNTGSLLHHLPKERQELPCFQIKNIIESDVNDEYFLPKKILLKYWKLLDICGLESRRSCCFTKAYGRYAEGTGSVFTNISENEYKEILISLEQSENECQTEKLLENLKLRYFTPLEISRLQSFPNSFNFPSTLTDRQKYMLLGNSINIKVVSELIKLLK</sequence>
<evidence type="ECO:0000256" key="3">
    <source>
        <dbReference type="ARBA" id="ARBA00022691"/>
    </source>
</evidence>
<protein>
    <recommendedName>
        <fullName evidence="8">DNA methyltransferase 2</fullName>
    </recommendedName>
</protein>
<dbReference type="InterPro" id="IPR001525">
    <property type="entry name" value="C5_MeTfrase"/>
</dbReference>
<dbReference type="SUPFAM" id="SSF53335">
    <property type="entry name" value="S-adenosyl-L-methionine-dependent methyltransferases"/>
    <property type="match status" value="1"/>
</dbReference>
<evidence type="ECO:0008006" key="8">
    <source>
        <dbReference type="Google" id="ProtNLM"/>
    </source>
</evidence>
<feature type="active site" evidence="4">
    <location>
        <position position="76"/>
    </location>
</feature>
<proteinExistence type="inferred from homology"/>
<organism evidence="6 7">
    <name type="scientific">Cryptolaemus montrouzieri</name>
    <dbReference type="NCBI Taxonomy" id="559131"/>
    <lineage>
        <taxon>Eukaryota</taxon>
        <taxon>Metazoa</taxon>
        <taxon>Ecdysozoa</taxon>
        <taxon>Arthropoda</taxon>
        <taxon>Hexapoda</taxon>
        <taxon>Insecta</taxon>
        <taxon>Pterygota</taxon>
        <taxon>Neoptera</taxon>
        <taxon>Endopterygota</taxon>
        <taxon>Coleoptera</taxon>
        <taxon>Polyphaga</taxon>
        <taxon>Cucujiformia</taxon>
        <taxon>Coccinelloidea</taxon>
        <taxon>Coccinellidae</taxon>
        <taxon>Scymninae</taxon>
        <taxon>Scymnini</taxon>
        <taxon>Cryptolaemus</taxon>
    </lineage>
</organism>
<dbReference type="PANTHER" id="PTHR46098">
    <property type="entry name" value="TRNA (CYTOSINE(38)-C(5))-METHYLTRANSFERASE"/>
    <property type="match status" value="1"/>
</dbReference>